<feature type="domain" description="Protein kinase" evidence="4">
    <location>
        <begin position="11"/>
        <end position="283"/>
    </location>
</feature>
<dbReference type="EC" id="2.7.11.1" evidence="1"/>
<dbReference type="PROSITE" id="PS00107">
    <property type="entry name" value="PROTEIN_KINASE_ATP"/>
    <property type="match status" value="1"/>
</dbReference>
<dbReference type="Gene3D" id="1.10.510.10">
    <property type="entry name" value="Transferase(Phosphotransferase) domain 1"/>
    <property type="match status" value="1"/>
</dbReference>
<evidence type="ECO:0000256" key="3">
    <source>
        <dbReference type="ARBA" id="ARBA00022840"/>
    </source>
</evidence>
<organism evidence="5">
    <name type="scientific">viral metagenome</name>
    <dbReference type="NCBI Taxonomy" id="1070528"/>
    <lineage>
        <taxon>unclassified sequences</taxon>
        <taxon>metagenomes</taxon>
        <taxon>organismal metagenomes</taxon>
    </lineage>
</organism>
<dbReference type="GO" id="GO:0005524">
    <property type="term" value="F:ATP binding"/>
    <property type="evidence" value="ECO:0007669"/>
    <property type="project" value="UniProtKB-KW"/>
</dbReference>
<name>A0A6C0DNI6_9ZZZZ</name>
<evidence type="ECO:0000256" key="1">
    <source>
        <dbReference type="ARBA" id="ARBA00012513"/>
    </source>
</evidence>
<dbReference type="InterPro" id="IPR000719">
    <property type="entry name" value="Prot_kinase_dom"/>
</dbReference>
<protein>
    <recommendedName>
        <fullName evidence="1">non-specific serine/threonine protein kinase</fullName>
        <ecNumber evidence="1">2.7.11.1</ecNumber>
    </recommendedName>
</protein>
<dbReference type="EMBL" id="MN739649">
    <property type="protein sequence ID" value="QHT18167.1"/>
    <property type="molecule type" value="Genomic_DNA"/>
</dbReference>
<keyword evidence="3" id="KW-0067">ATP-binding</keyword>
<evidence type="ECO:0000256" key="2">
    <source>
        <dbReference type="ARBA" id="ARBA00022741"/>
    </source>
</evidence>
<evidence type="ECO:0000259" key="4">
    <source>
        <dbReference type="PROSITE" id="PS50011"/>
    </source>
</evidence>
<dbReference type="PROSITE" id="PS00108">
    <property type="entry name" value="PROTEIN_KINASE_ST"/>
    <property type="match status" value="1"/>
</dbReference>
<dbReference type="InterPro" id="IPR017441">
    <property type="entry name" value="Protein_kinase_ATP_BS"/>
</dbReference>
<evidence type="ECO:0000313" key="5">
    <source>
        <dbReference type="EMBL" id="QHT18167.1"/>
    </source>
</evidence>
<reference evidence="5" key="1">
    <citation type="journal article" date="2020" name="Nature">
        <title>Giant virus diversity and host interactions through global metagenomics.</title>
        <authorList>
            <person name="Schulz F."/>
            <person name="Roux S."/>
            <person name="Paez-Espino D."/>
            <person name="Jungbluth S."/>
            <person name="Walsh D.A."/>
            <person name="Denef V.J."/>
            <person name="McMahon K.D."/>
            <person name="Konstantinidis K.T."/>
            <person name="Eloe-Fadrosh E.A."/>
            <person name="Kyrpides N.C."/>
            <person name="Woyke T."/>
        </authorList>
    </citation>
    <scope>NUCLEOTIDE SEQUENCE</scope>
    <source>
        <strain evidence="5">GVMAG-M-3300023174-3</strain>
    </source>
</reference>
<sequence>MQGSLRVGNKYTLLEKIGQGNFGEVHRGCHYKTLEPVAIKFESSQSPFRVLKHETTILKYLHEHGCRAVPLIHWFGVFQENAACVMSFYECSLLDLWKSGVSKEKVDRIMASAISIVESIHTHYVLHRDIKPQNFMIRNNELYMIDFGLSTFYVDDKLDHVENLEQKDSILGSPKYASYNIHCGENGSRRDDLISLGYMYMVLCKEELPWETIEMPTGNGIPENLLCHPKNLLRKRLKSWENLDAQLFAFGENIHVYLKHCYNLSYTGSPNYDGLYRLFVSAP</sequence>
<dbReference type="AlphaFoldDB" id="A0A6C0DNI6"/>
<dbReference type="InterPro" id="IPR011009">
    <property type="entry name" value="Kinase-like_dom_sf"/>
</dbReference>
<dbReference type="Pfam" id="PF00069">
    <property type="entry name" value="Pkinase"/>
    <property type="match status" value="1"/>
</dbReference>
<dbReference type="InterPro" id="IPR008271">
    <property type="entry name" value="Ser/Thr_kinase_AS"/>
</dbReference>
<dbReference type="GO" id="GO:0004674">
    <property type="term" value="F:protein serine/threonine kinase activity"/>
    <property type="evidence" value="ECO:0007669"/>
    <property type="project" value="UniProtKB-EC"/>
</dbReference>
<accession>A0A6C0DNI6</accession>
<dbReference type="PANTHER" id="PTHR11909">
    <property type="entry name" value="CASEIN KINASE-RELATED"/>
    <property type="match status" value="1"/>
</dbReference>
<proteinExistence type="predicted"/>
<dbReference type="PROSITE" id="PS50011">
    <property type="entry name" value="PROTEIN_KINASE_DOM"/>
    <property type="match status" value="1"/>
</dbReference>
<dbReference type="InterPro" id="IPR050235">
    <property type="entry name" value="CK1_Ser-Thr_kinase"/>
</dbReference>
<keyword evidence="2" id="KW-0547">Nucleotide-binding</keyword>
<dbReference type="SMART" id="SM00220">
    <property type="entry name" value="S_TKc"/>
    <property type="match status" value="1"/>
</dbReference>
<dbReference type="SUPFAM" id="SSF56112">
    <property type="entry name" value="Protein kinase-like (PK-like)"/>
    <property type="match status" value="1"/>
</dbReference>